<gene>
    <name evidence="1" type="ORF">GCWU000342_01156</name>
</gene>
<accession>C4GB54</accession>
<dbReference type="AlphaFoldDB" id="C4GB54"/>
<dbReference type="Proteomes" id="UP000003494">
    <property type="component" value="Unassembled WGS sequence"/>
</dbReference>
<name>C4GB54_9FIRM</name>
<comment type="caution">
    <text evidence="1">The sequence shown here is derived from an EMBL/GenBank/DDBJ whole genome shotgun (WGS) entry which is preliminary data.</text>
</comment>
<proteinExistence type="predicted"/>
<sequence length="44" mass="5035">MRLVFPVPLTPAMISTIFTPPIHINDLYYPEKIIVYGLPKYNAS</sequence>
<evidence type="ECO:0000313" key="1">
    <source>
        <dbReference type="EMBL" id="EEP28348.1"/>
    </source>
</evidence>
<organism evidence="1 2">
    <name type="scientific">Shuttleworthella satelles DSM 14600</name>
    <dbReference type="NCBI Taxonomy" id="626523"/>
    <lineage>
        <taxon>Bacteria</taxon>
        <taxon>Bacillati</taxon>
        <taxon>Bacillota</taxon>
        <taxon>Clostridia</taxon>
        <taxon>Lachnospirales</taxon>
        <taxon>Lachnospiraceae</taxon>
        <taxon>Shuttleworthella</taxon>
    </lineage>
</organism>
<keyword evidence="2" id="KW-1185">Reference proteome</keyword>
<evidence type="ECO:0000313" key="2">
    <source>
        <dbReference type="Proteomes" id="UP000003494"/>
    </source>
</evidence>
<reference evidence="1" key="1">
    <citation type="submission" date="2009-04" db="EMBL/GenBank/DDBJ databases">
        <authorList>
            <person name="Weinstock G."/>
            <person name="Sodergren E."/>
            <person name="Clifton S."/>
            <person name="Fulton L."/>
            <person name="Fulton B."/>
            <person name="Courtney L."/>
            <person name="Fronick C."/>
            <person name="Harrison M."/>
            <person name="Strong C."/>
            <person name="Farmer C."/>
            <person name="Delahaunty K."/>
            <person name="Markovic C."/>
            <person name="Hall O."/>
            <person name="Minx P."/>
            <person name="Tomlinson C."/>
            <person name="Mitreva M."/>
            <person name="Nelson J."/>
            <person name="Hou S."/>
            <person name="Wollam A."/>
            <person name="Pepin K.H."/>
            <person name="Johnson M."/>
            <person name="Bhonagiri V."/>
            <person name="Nash W.E."/>
            <person name="Warren W."/>
            <person name="Chinwalla A."/>
            <person name="Mardis E.R."/>
            <person name="Wilson R.K."/>
        </authorList>
    </citation>
    <scope>NUCLEOTIDE SEQUENCE [LARGE SCALE GENOMIC DNA]</scope>
    <source>
        <strain evidence="1">DSM 14600</strain>
    </source>
</reference>
<dbReference type="HOGENOM" id="CLU_3222039_0_0_9"/>
<dbReference type="STRING" id="626523.GCWU000342_01156"/>
<dbReference type="EMBL" id="ACIP02000002">
    <property type="protein sequence ID" value="EEP28348.1"/>
    <property type="molecule type" value="Genomic_DNA"/>
</dbReference>
<protein>
    <submittedName>
        <fullName evidence="1">Uncharacterized protein</fullName>
    </submittedName>
</protein>